<reference evidence="2" key="1">
    <citation type="journal article" date="2023" name="Mol. Phylogenet. Evol.">
        <title>Genome-scale phylogeny and comparative genomics of the fungal order Sordariales.</title>
        <authorList>
            <person name="Hensen N."/>
            <person name="Bonometti L."/>
            <person name="Westerberg I."/>
            <person name="Brannstrom I.O."/>
            <person name="Guillou S."/>
            <person name="Cros-Aarteil S."/>
            <person name="Calhoun S."/>
            <person name="Haridas S."/>
            <person name="Kuo A."/>
            <person name="Mondo S."/>
            <person name="Pangilinan J."/>
            <person name="Riley R."/>
            <person name="LaButti K."/>
            <person name="Andreopoulos B."/>
            <person name="Lipzen A."/>
            <person name="Chen C."/>
            <person name="Yan M."/>
            <person name="Daum C."/>
            <person name="Ng V."/>
            <person name="Clum A."/>
            <person name="Steindorff A."/>
            <person name="Ohm R.A."/>
            <person name="Martin F."/>
            <person name="Silar P."/>
            <person name="Natvig D.O."/>
            <person name="Lalanne C."/>
            <person name="Gautier V."/>
            <person name="Ament-Velasquez S.L."/>
            <person name="Kruys A."/>
            <person name="Hutchinson M.I."/>
            <person name="Powell A.J."/>
            <person name="Barry K."/>
            <person name="Miller A.N."/>
            <person name="Grigoriev I.V."/>
            <person name="Debuchy R."/>
            <person name="Gladieux P."/>
            <person name="Hiltunen Thoren M."/>
            <person name="Johannesson H."/>
        </authorList>
    </citation>
    <scope>NUCLEOTIDE SEQUENCE</scope>
    <source>
        <strain evidence="2">CBS 118394</strain>
    </source>
</reference>
<proteinExistence type="predicted"/>
<feature type="transmembrane region" description="Helical" evidence="1">
    <location>
        <begin position="104"/>
        <end position="126"/>
    </location>
</feature>
<feature type="transmembrane region" description="Helical" evidence="1">
    <location>
        <begin position="138"/>
        <end position="154"/>
    </location>
</feature>
<keyword evidence="3" id="KW-1185">Reference proteome</keyword>
<protein>
    <submittedName>
        <fullName evidence="2">Uncharacterized protein</fullName>
    </submittedName>
</protein>
<evidence type="ECO:0000313" key="3">
    <source>
        <dbReference type="Proteomes" id="UP001283341"/>
    </source>
</evidence>
<keyword evidence="1" id="KW-0472">Membrane</keyword>
<keyword evidence="1" id="KW-1133">Transmembrane helix</keyword>
<accession>A0AAE0IQX3</accession>
<evidence type="ECO:0000256" key="1">
    <source>
        <dbReference type="SAM" id="Phobius"/>
    </source>
</evidence>
<sequence length="161" mass="18391">MRDSNYRRVRKATHRTAHFVPALIPAYLRGCLIIDISIYLAVSSIMINPHIEHSQGSRDNYHLLKTPSITDMGALLSPVSRVVKRGLRNRDLIRSRENALLACCYCRIIGLCSYLFVHIVTVIITICRLVNSPLHECFLTMVLLFFLLVELPLCQPGRKYP</sequence>
<dbReference type="Proteomes" id="UP001283341">
    <property type="component" value="Unassembled WGS sequence"/>
</dbReference>
<organism evidence="2 3">
    <name type="scientific">Apodospora peruviana</name>
    <dbReference type="NCBI Taxonomy" id="516989"/>
    <lineage>
        <taxon>Eukaryota</taxon>
        <taxon>Fungi</taxon>
        <taxon>Dikarya</taxon>
        <taxon>Ascomycota</taxon>
        <taxon>Pezizomycotina</taxon>
        <taxon>Sordariomycetes</taxon>
        <taxon>Sordariomycetidae</taxon>
        <taxon>Sordariales</taxon>
        <taxon>Lasiosphaeriaceae</taxon>
        <taxon>Apodospora</taxon>
    </lineage>
</organism>
<dbReference type="AlphaFoldDB" id="A0AAE0IQX3"/>
<dbReference type="EMBL" id="JAUEDM010000001">
    <property type="protein sequence ID" value="KAK3329474.1"/>
    <property type="molecule type" value="Genomic_DNA"/>
</dbReference>
<keyword evidence="1" id="KW-0812">Transmembrane</keyword>
<gene>
    <name evidence="2" type="ORF">B0H66DRAFT_26491</name>
</gene>
<comment type="caution">
    <text evidence="2">The sequence shown here is derived from an EMBL/GenBank/DDBJ whole genome shotgun (WGS) entry which is preliminary data.</text>
</comment>
<reference evidence="2" key="2">
    <citation type="submission" date="2023-06" db="EMBL/GenBank/DDBJ databases">
        <authorList>
            <consortium name="Lawrence Berkeley National Laboratory"/>
            <person name="Haridas S."/>
            <person name="Hensen N."/>
            <person name="Bonometti L."/>
            <person name="Westerberg I."/>
            <person name="Brannstrom I.O."/>
            <person name="Guillou S."/>
            <person name="Cros-Aarteil S."/>
            <person name="Calhoun S."/>
            <person name="Kuo A."/>
            <person name="Mondo S."/>
            <person name="Pangilinan J."/>
            <person name="Riley R."/>
            <person name="Labutti K."/>
            <person name="Andreopoulos B."/>
            <person name="Lipzen A."/>
            <person name="Chen C."/>
            <person name="Yanf M."/>
            <person name="Daum C."/>
            <person name="Ng V."/>
            <person name="Clum A."/>
            <person name="Steindorff A."/>
            <person name="Ohm R."/>
            <person name="Martin F."/>
            <person name="Silar P."/>
            <person name="Natvig D."/>
            <person name="Lalanne C."/>
            <person name="Gautier V."/>
            <person name="Ament-Velasquez S.L."/>
            <person name="Kruys A."/>
            <person name="Hutchinson M.I."/>
            <person name="Powell A.J."/>
            <person name="Barry K."/>
            <person name="Miller A.N."/>
            <person name="Grigoriev I.V."/>
            <person name="Debuchy R."/>
            <person name="Gladieux P."/>
            <person name="Thoren M.H."/>
            <person name="Johannesson H."/>
        </authorList>
    </citation>
    <scope>NUCLEOTIDE SEQUENCE</scope>
    <source>
        <strain evidence="2">CBS 118394</strain>
    </source>
</reference>
<evidence type="ECO:0000313" key="2">
    <source>
        <dbReference type="EMBL" id="KAK3329474.1"/>
    </source>
</evidence>
<name>A0AAE0IQX3_9PEZI</name>